<evidence type="ECO:0000313" key="4">
    <source>
        <dbReference type="Proteomes" id="UP001213972"/>
    </source>
</evidence>
<protein>
    <submittedName>
        <fullName evidence="3">XRE family transcriptional regulator</fullName>
    </submittedName>
</protein>
<dbReference type="GO" id="GO:0003700">
    <property type="term" value="F:DNA-binding transcription factor activity"/>
    <property type="evidence" value="ECO:0007669"/>
    <property type="project" value="TreeGrafter"/>
</dbReference>
<dbReference type="InterPro" id="IPR001387">
    <property type="entry name" value="Cro/C1-type_HTH"/>
</dbReference>
<dbReference type="Proteomes" id="UP001213972">
    <property type="component" value="Chromosome"/>
</dbReference>
<dbReference type="PROSITE" id="PS50943">
    <property type="entry name" value="HTH_CROC1"/>
    <property type="match status" value="1"/>
</dbReference>
<reference evidence="3" key="1">
    <citation type="submission" date="2023-03" db="EMBL/GenBank/DDBJ databases">
        <title>Andean soil-derived lignocellulolytic bacterial consortium as a source of novel taxa and putative plastic-active enzymes.</title>
        <authorList>
            <person name="Diaz-Garcia L."/>
            <person name="Chuvochina M."/>
            <person name="Feuerriegel G."/>
            <person name="Bunk B."/>
            <person name="Sproer C."/>
            <person name="Streit W.R."/>
            <person name="Rodriguez L.M."/>
            <person name="Overmann J."/>
            <person name="Jimenez D.J."/>
        </authorList>
    </citation>
    <scope>NUCLEOTIDE SEQUENCE</scope>
    <source>
        <strain evidence="3">MAG 4610</strain>
    </source>
</reference>
<dbReference type="PANTHER" id="PTHR46797:SF1">
    <property type="entry name" value="METHYLPHOSPHONATE SYNTHASE"/>
    <property type="match status" value="1"/>
</dbReference>
<evidence type="ECO:0000259" key="2">
    <source>
        <dbReference type="PROSITE" id="PS50943"/>
    </source>
</evidence>
<dbReference type="SUPFAM" id="SSF51182">
    <property type="entry name" value="RmlC-like cupins"/>
    <property type="match status" value="1"/>
</dbReference>
<evidence type="ECO:0000313" key="3">
    <source>
        <dbReference type="EMBL" id="WEK14703.1"/>
    </source>
</evidence>
<dbReference type="Gene3D" id="2.60.120.10">
    <property type="entry name" value="Jelly Rolls"/>
    <property type="match status" value="1"/>
</dbReference>
<dbReference type="GO" id="GO:0005829">
    <property type="term" value="C:cytosol"/>
    <property type="evidence" value="ECO:0007669"/>
    <property type="project" value="TreeGrafter"/>
</dbReference>
<proteinExistence type="predicted"/>
<dbReference type="CDD" id="cd02209">
    <property type="entry name" value="cupin_XRE_C"/>
    <property type="match status" value="1"/>
</dbReference>
<dbReference type="Pfam" id="PF01381">
    <property type="entry name" value="HTH_3"/>
    <property type="match status" value="1"/>
</dbReference>
<dbReference type="InterPro" id="IPR014710">
    <property type="entry name" value="RmlC-like_jellyroll"/>
</dbReference>
<organism evidence="3 4">
    <name type="scientific">Candidatus Microbacterium phytovorans</name>
    <dbReference type="NCBI Taxonomy" id="3121374"/>
    <lineage>
        <taxon>Bacteria</taxon>
        <taxon>Bacillati</taxon>
        <taxon>Actinomycetota</taxon>
        <taxon>Actinomycetes</taxon>
        <taxon>Micrococcales</taxon>
        <taxon>Microbacteriaceae</taxon>
        <taxon>Microbacterium</taxon>
    </lineage>
</organism>
<dbReference type="GO" id="GO:0003677">
    <property type="term" value="F:DNA binding"/>
    <property type="evidence" value="ECO:0007669"/>
    <property type="project" value="UniProtKB-KW"/>
</dbReference>
<dbReference type="InterPro" id="IPR050807">
    <property type="entry name" value="TransReg_Diox_bact_type"/>
</dbReference>
<dbReference type="PANTHER" id="PTHR46797">
    <property type="entry name" value="HTH-TYPE TRANSCRIPTIONAL REGULATOR"/>
    <property type="match status" value="1"/>
</dbReference>
<dbReference type="AlphaFoldDB" id="A0AAJ6B4A4"/>
<dbReference type="SUPFAM" id="SSF47413">
    <property type="entry name" value="lambda repressor-like DNA-binding domains"/>
    <property type="match status" value="1"/>
</dbReference>
<dbReference type="InterPro" id="IPR010982">
    <property type="entry name" value="Lambda_DNA-bd_dom_sf"/>
</dbReference>
<gene>
    <name evidence="3" type="ORF">P0Y48_05755</name>
</gene>
<feature type="domain" description="HTH cro/C1-type" evidence="2">
    <location>
        <begin position="12"/>
        <end position="66"/>
    </location>
</feature>
<dbReference type="SMART" id="SM00530">
    <property type="entry name" value="HTH_XRE"/>
    <property type="match status" value="1"/>
</dbReference>
<dbReference type="Gene3D" id="1.10.260.40">
    <property type="entry name" value="lambda repressor-like DNA-binding domains"/>
    <property type="match status" value="1"/>
</dbReference>
<name>A0AAJ6B4A4_9MICO</name>
<dbReference type="InterPro" id="IPR011051">
    <property type="entry name" value="RmlC_Cupin_sf"/>
</dbReference>
<accession>A0AAJ6B4A4</accession>
<keyword evidence="1" id="KW-0238">DNA-binding</keyword>
<evidence type="ECO:0000256" key="1">
    <source>
        <dbReference type="ARBA" id="ARBA00023125"/>
    </source>
</evidence>
<sequence>MDALGPRIAVALRRERERAGLGASELARRAGVSKATVSQLESGSGNPSVETLWAIATALDVPFSVFVEDRREGPQLIRATDRSGIRSAESSYEALLLAAGAPQARSDLYLLRAEPGEPRRSLPHLVGTVEHVVLVTGRALVGPLDEPFELTPGDYLRYAGDAPHVFEALEPDTAAVLVSEVR</sequence>
<dbReference type="EMBL" id="CP119321">
    <property type="protein sequence ID" value="WEK14703.1"/>
    <property type="molecule type" value="Genomic_DNA"/>
</dbReference>
<dbReference type="CDD" id="cd00093">
    <property type="entry name" value="HTH_XRE"/>
    <property type="match status" value="1"/>
</dbReference>